<dbReference type="EnsemblFungi" id="MAPG_03279T0">
    <property type="protein sequence ID" value="MAPG_03279T0"/>
    <property type="gene ID" value="MAPG_03279"/>
</dbReference>
<reference evidence="3" key="5">
    <citation type="submission" date="2015-06" db="UniProtKB">
        <authorList>
            <consortium name="EnsemblFungi"/>
        </authorList>
    </citation>
    <scope>IDENTIFICATION</scope>
    <source>
        <strain evidence="3">ATCC 64411</strain>
    </source>
</reference>
<proteinExistence type="predicted"/>
<reference evidence="3" key="4">
    <citation type="journal article" date="2015" name="G3 (Bethesda)">
        <title>Genome sequences of three phytopathogenic species of the Magnaporthaceae family of fungi.</title>
        <authorList>
            <person name="Okagaki L.H."/>
            <person name="Nunes C.C."/>
            <person name="Sailsbery J."/>
            <person name="Clay B."/>
            <person name="Brown D."/>
            <person name="John T."/>
            <person name="Oh Y."/>
            <person name="Young N."/>
            <person name="Fitzgerald M."/>
            <person name="Haas B.J."/>
            <person name="Zeng Q."/>
            <person name="Young S."/>
            <person name="Adiconis X."/>
            <person name="Fan L."/>
            <person name="Levin J.Z."/>
            <person name="Mitchell T.K."/>
            <person name="Okubara P.A."/>
            <person name="Farman M.L."/>
            <person name="Kohn L.M."/>
            <person name="Birren B."/>
            <person name="Ma L.-J."/>
            <person name="Dean R.A."/>
        </authorList>
    </citation>
    <scope>NUCLEOTIDE SEQUENCE</scope>
    <source>
        <strain evidence="3">ATCC 64411 / 73-15</strain>
    </source>
</reference>
<dbReference type="VEuPathDB" id="FungiDB:MAPG_03279"/>
<feature type="region of interest" description="Disordered" evidence="1">
    <location>
        <begin position="1"/>
        <end position="25"/>
    </location>
</feature>
<reference evidence="4" key="1">
    <citation type="submission" date="2010-05" db="EMBL/GenBank/DDBJ databases">
        <title>The genome sequence of Magnaporthe poae strain ATCC 64411.</title>
        <authorList>
            <person name="Ma L.-J."/>
            <person name="Dead R."/>
            <person name="Young S."/>
            <person name="Zeng Q."/>
            <person name="Koehrsen M."/>
            <person name="Alvarado L."/>
            <person name="Berlin A."/>
            <person name="Chapman S.B."/>
            <person name="Chen Z."/>
            <person name="Freedman E."/>
            <person name="Gellesch M."/>
            <person name="Goldberg J."/>
            <person name="Griggs A."/>
            <person name="Gujja S."/>
            <person name="Heilman E.R."/>
            <person name="Heiman D."/>
            <person name="Hepburn T."/>
            <person name="Howarth C."/>
            <person name="Jen D."/>
            <person name="Larson L."/>
            <person name="Mehta T."/>
            <person name="Neiman D."/>
            <person name="Pearson M."/>
            <person name="Roberts A."/>
            <person name="Saif S."/>
            <person name="Shea T."/>
            <person name="Shenoy N."/>
            <person name="Sisk P."/>
            <person name="Stolte C."/>
            <person name="Sykes S."/>
            <person name="Walk T."/>
            <person name="White J."/>
            <person name="Yandava C."/>
            <person name="Haas B."/>
            <person name="Nusbaum C."/>
            <person name="Birren B."/>
        </authorList>
    </citation>
    <scope>NUCLEOTIDE SEQUENCE [LARGE SCALE GENOMIC DNA]</scope>
    <source>
        <strain evidence="4">ATCC 64411 / 73-15</strain>
    </source>
</reference>
<dbReference type="EMBL" id="ADBL01000790">
    <property type="status" value="NOT_ANNOTATED_CDS"/>
    <property type="molecule type" value="Genomic_DNA"/>
</dbReference>
<gene>
    <name evidence="2" type="ORF">MAPG_03279</name>
</gene>
<dbReference type="EMBL" id="GL876967">
    <property type="protein sequence ID" value="KLU84234.1"/>
    <property type="molecule type" value="Genomic_DNA"/>
</dbReference>
<reference evidence="2" key="2">
    <citation type="submission" date="2010-05" db="EMBL/GenBank/DDBJ databases">
        <title>The Genome Sequence of Magnaporthe poae strain ATCC 64411.</title>
        <authorList>
            <consortium name="The Broad Institute Genome Sequencing Platform"/>
            <consortium name="Broad Institute Genome Sequencing Center for Infectious Disease"/>
            <person name="Ma L.-J."/>
            <person name="Dead R."/>
            <person name="Young S."/>
            <person name="Zeng Q."/>
            <person name="Koehrsen M."/>
            <person name="Alvarado L."/>
            <person name="Berlin A."/>
            <person name="Chapman S.B."/>
            <person name="Chen Z."/>
            <person name="Freedman E."/>
            <person name="Gellesch M."/>
            <person name="Goldberg J."/>
            <person name="Griggs A."/>
            <person name="Gujja S."/>
            <person name="Heilman E.R."/>
            <person name="Heiman D."/>
            <person name="Hepburn T."/>
            <person name="Howarth C."/>
            <person name="Jen D."/>
            <person name="Larson L."/>
            <person name="Mehta T."/>
            <person name="Neiman D."/>
            <person name="Pearson M."/>
            <person name="Roberts A."/>
            <person name="Saif S."/>
            <person name="Shea T."/>
            <person name="Shenoy N."/>
            <person name="Sisk P."/>
            <person name="Stolte C."/>
            <person name="Sykes S."/>
            <person name="Walk T."/>
            <person name="White J."/>
            <person name="Yandava C."/>
            <person name="Haas B."/>
            <person name="Nusbaum C."/>
            <person name="Birren B."/>
        </authorList>
    </citation>
    <scope>NUCLEOTIDE SEQUENCE</scope>
    <source>
        <strain evidence="2">ATCC 64411</strain>
    </source>
</reference>
<protein>
    <submittedName>
        <fullName evidence="2 3">Uncharacterized protein</fullName>
    </submittedName>
</protein>
<sequence>MSPLSYGNPTVGPGHPAEGRSKRTYSENSTDFRLSFLSSSSLPASVLGLSRPAYSMDLISPGGTAFDDSPGGGAGSFSLFLFSRFDAPPVSLSHGSLHAKLRRGGHSWGAKAQAVERVRIEALAGFRGWCDNRAPHLQLGWFVPLSVPDSE</sequence>
<evidence type="ECO:0000256" key="1">
    <source>
        <dbReference type="SAM" id="MobiDB-lite"/>
    </source>
</evidence>
<dbReference type="AlphaFoldDB" id="A0A0C4DTK9"/>
<reference evidence="2" key="3">
    <citation type="submission" date="2011-03" db="EMBL/GenBank/DDBJ databases">
        <title>Annotation of Magnaporthe poae ATCC 64411.</title>
        <authorList>
            <person name="Ma L.-J."/>
            <person name="Dead R."/>
            <person name="Young S.K."/>
            <person name="Zeng Q."/>
            <person name="Gargeya S."/>
            <person name="Fitzgerald M."/>
            <person name="Haas B."/>
            <person name="Abouelleil A."/>
            <person name="Alvarado L."/>
            <person name="Arachchi H.M."/>
            <person name="Berlin A."/>
            <person name="Brown A."/>
            <person name="Chapman S.B."/>
            <person name="Chen Z."/>
            <person name="Dunbar C."/>
            <person name="Freedman E."/>
            <person name="Gearin G."/>
            <person name="Gellesch M."/>
            <person name="Goldberg J."/>
            <person name="Griggs A."/>
            <person name="Gujja S."/>
            <person name="Heiman D."/>
            <person name="Howarth C."/>
            <person name="Larson L."/>
            <person name="Lui A."/>
            <person name="MacDonald P.J.P."/>
            <person name="Mehta T."/>
            <person name="Montmayeur A."/>
            <person name="Murphy C."/>
            <person name="Neiman D."/>
            <person name="Pearson M."/>
            <person name="Priest M."/>
            <person name="Roberts A."/>
            <person name="Saif S."/>
            <person name="Shea T."/>
            <person name="Shenoy N."/>
            <person name="Sisk P."/>
            <person name="Stolte C."/>
            <person name="Sykes S."/>
            <person name="Yandava C."/>
            <person name="Wortman J."/>
            <person name="Nusbaum C."/>
            <person name="Birren B."/>
        </authorList>
    </citation>
    <scope>NUCLEOTIDE SEQUENCE</scope>
    <source>
        <strain evidence="2">ATCC 64411</strain>
    </source>
</reference>
<organism evidence="3 4">
    <name type="scientific">Magnaporthiopsis poae (strain ATCC 64411 / 73-15)</name>
    <name type="common">Kentucky bluegrass fungus</name>
    <name type="synonym">Magnaporthe poae</name>
    <dbReference type="NCBI Taxonomy" id="644358"/>
    <lineage>
        <taxon>Eukaryota</taxon>
        <taxon>Fungi</taxon>
        <taxon>Dikarya</taxon>
        <taxon>Ascomycota</taxon>
        <taxon>Pezizomycotina</taxon>
        <taxon>Sordariomycetes</taxon>
        <taxon>Sordariomycetidae</taxon>
        <taxon>Magnaporthales</taxon>
        <taxon>Magnaporthaceae</taxon>
        <taxon>Magnaporthiopsis</taxon>
    </lineage>
</organism>
<evidence type="ECO:0000313" key="4">
    <source>
        <dbReference type="Proteomes" id="UP000011715"/>
    </source>
</evidence>
<keyword evidence="4" id="KW-1185">Reference proteome</keyword>
<evidence type="ECO:0000313" key="3">
    <source>
        <dbReference type="EnsemblFungi" id="MAPG_03279T0"/>
    </source>
</evidence>
<evidence type="ECO:0000313" key="2">
    <source>
        <dbReference type="EMBL" id="KLU84234.1"/>
    </source>
</evidence>
<dbReference type="Proteomes" id="UP000011715">
    <property type="component" value="Unassembled WGS sequence"/>
</dbReference>
<name>A0A0C4DTK9_MAGP6</name>
<accession>A0A0C4DTK9</accession>